<dbReference type="InterPro" id="IPR029462">
    <property type="entry name" value="Rnk_N"/>
</dbReference>
<gene>
    <name evidence="2" type="ORF">GTP38_21950</name>
</gene>
<comment type="caution">
    <text evidence="2">The sequence shown here is derived from an EMBL/GenBank/DDBJ whole genome shotgun (WGS) entry which is preliminary data.</text>
</comment>
<dbReference type="EMBL" id="WWCO01000021">
    <property type="protein sequence ID" value="MYM36995.1"/>
    <property type="molecule type" value="Genomic_DNA"/>
</dbReference>
<reference evidence="2 3" key="1">
    <citation type="submission" date="2019-12" db="EMBL/GenBank/DDBJ databases">
        <title>Novel species isolated from a subtropical stream in China.</title>
        <authorList>
            <person name="Lu H."/>
        </authorList>
    </citation>
    <scope>NUCLEOTIDE SEQUENCE [LARGE SCALE GENOMIC DNA]</scope>
    <source>
        <strain evidence="2 3">FT94W</strain>
    </source>
</reference>
<evidence type="ECO:0000313" key="3">
    <source>
        <dbReference type="Proteomes" id="UP000449678"/>
    </source>
</evidence>
<evidence type="ECO:0000313" key="2">
    <source>
        <dbReference type="EMBL" id="MYM36995.1"/>
    </source>
</evidence>
<evidence type="ECO:0000259" key="1">
    <source>
        <dbReference type="Pfam" id="PF14760"/>
    </source>
</evidence>
<sequence length="44" mass="4823">MFVSSLDAERLEIMLDALPPTEAVTHEGLMEELGRARSIGRHGS</sequence>
<dbReference type="Pfam" id="PF14760">
    <property type="entry name" value="Rnk_N"/>
    <property type="match status" value="1"/>
</dbReference>
<proteinExistence type="predicted"/>
<name>A0ABW9VC01_9BURK</name>
<organism evidence="2 3">
    <name type="scientific">Duganella lactea</name>
    <dbReference type="NCBI Taxonomy" id="2692173"/>
    <lineage>
        <taxon>Bacteria</taxon>
        <taxon>Pseudomonadati</taxon>
        <taxon>Pseudomonadota</taxon>
        <taxon>Betaproteobacteria</taxon>
        <taxon>Burkholderiales</taxon>
        <taxon>Oxalobacteraceae</taxon>
        <taxon>Telluria group</taxon>
        <taxon>Duganella</taxon>
    </lineage>
</organism>
<accession>A0ABW9VC01</accession>
<dbReference type="Proteomes" id="UP000449678">
    <property type="component" value="Unassembled WGS sequence"/>
</dbReference>
<keyword evidence="3" id="KW-1185">Reference proteome</keyword>
<dbReference type="RefSeq" id="WP_160992392.1">
    <property type="nucleotide sequence ID" value="NZ_WWCO01000021.1"/>
</dbReference>
<protein>
    <recommendedName>
        <fullName evidence="1">Regulator of nucleoside diphosphate kinase N-terminal domain-containing protein</fullName>
    </recommendedName>
</protein>
<dbReference type="Gene3D" id="1.10.286.20">
    <property type="match status" value="1"/>
</dbReference>
<feature type="domain" description="Regulator of nucleoside diphosphate kinase N-terminal" evidence="1">
    <location>
        <begin position="3"/>
        <end position="37"/>
    </location>
</feature>